<dbReference type="EMBL" id="LSRX01000868">
    <property type="protein sequence ID" value="OLP87295.1"/>
    <property type="molecule type" value="Genomic_DNA"/>
</dbReference>
<evidence type="ECO:0008006" key="4">
    <source>
        <dbReference type="Google" id="ProtNLM"/>
    </source>
</evidence>
<dbReference type="Proteomes" id="UP000186817">
    <property type="component" value="Unassembled WGS sequence"/>
</dbReference>
<protein>
    <recommendedName>
        <fullName evidence="4">Tyr recombinase domain-containing protein</fullName>
    </recommendedName>
</protein>
<dbReference type="GO" id="GO:0015074">
    <property type="term" value="P:DNA integration"/>
    <property type="evidence" value="ECO:0007669"/>
    <property type="project" value="InterPro"/>
</dbReference>
<dbReference type="GO" id="GO:0003677">
    <property type="term" value="F:DNA binding"/>
    <property type="evidence" value="ECO:0007669"/>
    <property type="project" value="InterPro"/>
</dbReference>
<sequence>MPRILLRTSGPFASFLRSASQRESNATPTPYTWPCPMPFPEAFAADGRDFWKKRLINLSVARLSYEHLGRPPVCPGAVRLGVPLNRKQWQLVQNLQHLVFGSVFSFTFQPEDYGRIGHKIEGQAQTLEALGRAAASVCRSFDGYLPRSVTVAGPSTSGPSPVECVGTLPGKPDIAAMPITADRVKLPASPAFCAAPFMDFDTAEFFNRPLEFARNPDPASERPPFVKILANKQEKLLLLRALARSGRLVPLDRVPPERAAWGAGLFAVAKDSLRDRLVLDARPANQLESFPGHWVYSLASAACVGGIVLRPKEVLIMCGTDLQDCFYQFKASTQRTVRNHLACELSVQDAAFIFDRPAASFGYPTAAVHCGLSSLAMGDSSACEFAQCSHLGVLLQARAVCVGELLVQAAPPPRGLLSVGLVIDDLIIMQKLLASQLSAPDGPPRQTDASLRLDAALAGYDAAHLRYSEKKTFRDRLQAVRGGTAQTILRLSPELKGELASFVCLGHLAVVDLRAQPLDSIIATDASSGWQAAVSAPVSSEVVAEFQRHSVQRGAWSKLLPPPAAWLKEHNLLEAESELPGDMVFTAHPVAVAAARVPEFEVRWRREHKRRMHINVAELEAYLHEESRLAGRVRSGRPLFGLDSQVCIGALAKGRSASPILNRKLRASLAPLLCSRLFPHYLYFPTDLNPADDPTRARAVREPSMLKPSWWTALEDGDTAPFDEFLRGVGEFEDAPRSFQQDDLFSLGGVRPAVLKSNRERGLSAAPARVPRRRLPSGSLVPVCFEPCKSGPFSGAAAHPQAWTSVLERFPVRQFVCKRTCSLDLSRPGALHLYGGADSVARALLRFGAPWVLTFDPQRDPREDLAQSGLQQQLQLLILAGAFLVVGGSPPGSTFSRAVRPPVRSRAQPLGLCDISPFLRAKVLADNARAKWILHLRGLCRQLGIAYWFSQPDTSFFWLVPGWENESFPASSQTFRADLCQFGCLWRKRTRVALNSALAGARLLCQAKVRHLRLIGRSSAERLPWTSVAQTVPAGFADAVALAACASARWTSARALDPSACAKLGCSCRVGEAKNPGPRRRSARPCGDLESRPLQSQSSLFLGDSAWNSFVYWVSCRLSVDPVSVFVACPILAAMALRAYGNHLFSSGGSKHTFRYTLVGAQRALLVLMGSLGPAWELLTRWEAVEPTIHRTPVPEPLLMAMVSVGWLRGFRRWCGCALLAFYGTARIGEVLACQRKHLVLPEDLFKHCSSIFLRLDSSKTSMRGRPRVQHVRVDDPQALALIRLAFSGLEPGEKLFPLSHAAFRTRWDRCLAALGLGQGVNLTPGGLRGGGAVACYHKGTPIADIQWRLRLKNMATLEHYLQEVSALTALSEASNDAKSNIQHAVQVFPFLVASG</sequence>
<organism evidence="2 3">
    <name type="scientific">Symbiodinium microadriaticum</name>
    <name type="common">Dinoflagellate</name>
    <name type="synonym">Zooxanthella microadriatica</name>
    <dbReference type="NCBI Taxonomy" id="2951"/>
    <lineage>
        <taxon>Eukaryota</taxon>
        <taxon>Sar</taxon>
        <taxon>Alveolata</taxon>
        <taxon>Dinophyceae</taxon>
        <taxon>Suessiales</taxon>
        <taxon>Symbiodiniaceae</taxon>
        <taxon>Symbiodinium</taxon>
    </lineage>
</organism>
<accession>A0A1Q9CWN5</accession>
<gene>
    <name evidence="2" type="ORF">AK812_SmicGene31504</name>
</gene>
<dbReference type="OrthoDB" id="428328at2759"/>
<name>A0A1Q9CWN5_SYMMI</name>
<reference evidence="2 3" key="1">
    <citation type="submission" date="2016-02" db="EMBL/GenBank/DDBJ databases">
        <title>Genome analysis of coral dinoflagellate symbionts highlights evolutionary adaptations to a symbiotic lifestyle.</title>
        <authorList>
            <person name="Aranda M."/>
            <person name="Li Y."/>
            <person name="Liew Y.J."/>
            <person name="Baumgarten S."/>
            <person name="Simakov O."/>
            <person name="Wilson M."/>
            <person name="Piel J."/>
            <person name="Ashoor H."/>
            <person name="Bougouffa S."/>
            <person name="Bajic V.B."/>
            <person name="Ryu T."/>
            <person name="Ravasi T."/>
            <person name="Bayer T."/>
            <person name="Micklem G."/>
            <person name="Kim H."/>
            <person name="Bhak J."/>
            <person name="Lajeunesse T.C."/>
            <person name="Voolstra C.R."/>
        </authorList>
    </citation>
    <scope>NUCLEOTIDE SEQUENCE [LARGE SCALE GENOMIC DNA]</scope>
    <source>
        <strain evidence="2 3">CCMP2467</strain>
    </source>
</reference>
<evidence type="ECO:0000256" key="1">
    <source>
        <dbReference type="ARBA" id="ARBA00023172"/>
    </source>
</evidence>
<dbReference type="SUPFAM" id="SSF56349">
    <property type="entry name" value="DNA breaking-rejoining enzymes"/>
    <property type="match status" value="1"/>
</dbReference>
<evidence type="ECO:0000313" key="3">
    <source>
        <dbReference type="Proteomes" id="UP000186817"/>
    </source>
</evidence>
<evidence type="ECO:0000313" key="2">
    <source>
        <dbReference type="EMBL" id="OLP87295.1"/>
    </source>
</evidence>
<dbReference type="InterPro" id="IPR013762">
    <property type="entry name" value="Integrase-like_cat_sf"/>
</dbReference>
<keyword evidence="3" id="KW-1185">Reference proteome</keyword>
<dbReference type="InterPro" id="IPR011010">
    <property type="entry name" value="DNA_brk_join_enz"/>
</dbReference>
<proteinExistence type="predicted"/>
<dbReference type="Gene3D" id="1.10.443.10">
    <property type="entry name" value="Intergrase catalytic core"/>
    <property type="match status" value="1"/>
</dbReference>
<dbReference type="GO" id="GO:0006310">
    <property type="term" value="P:DNA recombination"/>
    <property type="evidence" value="ECO:0007669"/>
    <property type="project" value="UniProtKB-KW"/>
</dbReference>
<comment type="caution">
    <text evidence="2">The sequence shown here is derived from an EMBL/GenBank/DDBJ whole genome shotgun (WGS) entry which is preliminary data.</text>
</comment>
<keyword evidence="1" id="KW-0233">DNA recombination</keyword>